<evidence type="ECO:0000313" key="2">
    <source>
        <dbReference type="Proteomes" id="UP001236415"/>
    </source>
</evidence>
<organism evidence="1 2">
    <name type="scientific">Paenibacillus polygoni</name>
    <dbReference type="NCBI Taxonomy" id="3050112"/>
    <lineage>
        <taxon>Bacteria</taxon>
        <taxon>Bacillati</taxon>
        <taxon>Bacillota</taxon>
        <taxon>Bacilli</taxon>
        <taxon>Bacillales</taxon>
        <taxon>Paenibacillaceae</taxon>
        <taxon>Paenibacillus</taxon>
    </lineage>
</organism>
<dbReference type="RefSeq" id="WP_285746284.1">
    <property type="nucleotide sequence ID" value="NZ_CP127162.1"/>
</dbReference>
<reference evidence="1 2" key="1">
    <citation type="submission" date="2023-06" db="EMBL/GenBank/DDBJ databases">
        <title>Paenibacillus polygonum sp. nov., an endophytic bacterium, isolated from Polygonum lapathifolium L. in Nanji Wetland National Nature Reserve, South of Poyang Lake, Jiangxi Province, China.</title>
        <authorList>
            <person name="Yu Z."/>
        </authorList>
    </citation>
    <scope>NUCLEOTIDE SEQUENCE [LARGE SCALE GENOMIC DNA]</scope>
    <source>
        <strain evidence="1 2">C31</strain>
    </source>
</reference>
<accession>A0ABY8X5X2</accession>
<sequence>MFKISYKLFESEDVEGNELNGTEGYFQFEIDNETYGIFITEEIDNFTVSVYWWLYYFLEAVRLLKTERYVLISDIEKSNIWIELKMEKNIVEISKVSADKPEGSGAIETKKVPNLTYPYWKEKRVIYEDLKKEVIDKTKLYVEELRVLNNESNKEILKMEKLILEIEK</sequence>
<name>A0ABY8X5X2_9BACL</name>
<dbReference type="EMBL" id="CP127162">
    <property type="protein sequence ID" value="WIV19857.1"/>
    <property type="molecule type" value="Genomic_DNA"/>
</dbReference>
<keyword evidence="2" id="KW-1185">Reference proteome</keyword>
<protein>
    <submittedName>
        <fullName evidence="1">Uncharacterized protein</fullName>
    </submittedName>
</protein>
<dbReference type="Proteomes" id="UP001236415">
    <property type="component" value="Chromosome"/>
</dbReference>
<evidence type="ECO:0000313" key="1">
    <source>
        <dbReference type="EMBL" id="WIV19857.1"/>
    </source>
</evidence>
<proteinExistence type="predicted"/>
<gene>
    <name evidence="1" type="ORF">QPK24_03715</name>
</gene>